<keyword evidence="10" id="KW-1185">Reference proteome</keyword>
<feature type="transmembrane region" description="Helical" evidence="7">
    <location>
        <begin position="183"/>
        <end position="204"/>
    </location>
</feature>
<evidence type="ECO:0000256" key="7">
    <source>
        <dbReference type="SAM" id="Phobius"/>
    </source>
</evidence>
<evidence type="ECO:0000256" key="4">
    <source>
        <dbReference type="ARBA" id="ARBA00022692"/>
    </source>
</evidence>
<accession>A0ABR6WLF8</accession>
<name>A0ABR6WLF8_9FIRM</name>
<sequence length="367" mass="40749">MAVIIKRNTSIETEELVLNAKQRKPLSNNEIYTFCEQMGMILKAGISSIEGISIMLEDATDGEGKDILNEIYRQLDLTSSLYLALSATHVFPKYVLDMTNLGETSGKLDEVMESLALYYQREENLSKGIKSAITYPLIMIGMMILVIVVLLVKVMPIFNQVFIQLGSEMTGFSKGILDFGNMLSRYSAVFVVLLALLLVLVLYLNKSIKGKEQLKQFGSKFFLTKNLYEKIALGRFSNGMAITLKSGLDTDQSIELIAQLADHPILQEKIERCKKYISEGDNFSDALNKSNIFSGIYSRMLAIGYKSGVMDVAMQKIAIQYNEEVDTSIGHLLSILEPTLVAILSTIVGMILLSVMLPLMGIMITIG</sequence>
<dbReference type="InterPro" id="IPR042094">
    <property type="entry name" value="T2SS_GspF_sf"/>
</dbReference>
<dbReference type="InterPro" id="IPR003004">
    <property type="entry name" value="GspF/PilC"/>
</dbReference>
<keyword evidence="3" id="KW-1003">Cell membrane</keyword>
<protein>
    <submittedName>
        <fullName evidence="9">Type II secretion system F family protein</fullName>
    </submittedName>
</protein>
<feature type="domain" description="Type II secretion system protein GspF" evidence="8">
    <location>
        <begin position="34"/>
        <end position="156"/>
    </location>
</feature>
<dbReference type="PRINTS" id="PR00812">
    <property type="entry name" value="BCTERIALGSPF"/>
</dbReference>
<evidence type="ECO:0000313" key="9">
    <source>
        <dbReference type="EMBL" id="MBC3797266.1"/>
    </source>
</evidence>
<reference evidence="9 10" key="1">
    <citation type="journal article" date="2020" name="mSystems">
        <title>Defining Genomic and Predicted Metabolic Features of the Acetobacterium Genus.</title>
        <authorList>
            <person name="Ross D.E."/>
            <person name="Marshall C.W."/>
            <person name="Gulliver D."/>
            <person name="May H.D."/>
            <person name="Norman R.S."/>
        </authorList>
    </citation>
    <scope>NUCLEOTIDE SEQUENCE [LARGE SCALE GENOMIC DNA]</scope>
    <source>
        <strain evidence="9 10">DSM 9173</strain>
    </source>
</reference>
<dbReference type="PANTHER" id="PTHR30012:SF0">
    <property type="entry name" value="TYPE II SECRETION SYSTEM PROTEIN F-RELATED"/>
    <property type="match status" value="1"/>
</dbReference>
<keyword evidence="5 7" id="KW-1133">Transmembrane helix</keyword>
<proteinExistence type="inferred from homology"/>
<dbReference type="Pfam" id="PF00482">
    <property type="entry name" value="T2SSF"/>
    <property type="match status" value="2"/>
</dbReference>
<evidence type="ECO:0000256" key="5">
    <source>
        <dbReference type="ARBA" id="ARBA00022989"/>
    </source>
</evidence>
<feature type="transmembrane region" description="Helical" evidence="7">
    <location>
        <begin position="340"/>
        <end position="366"/>
    </location>
</feature>
<gene>
    <name evidence="9" type="ORF">GH807_09420</name>
</gene>
<dbReference type="EMBL" id="WJBB01000009">
    <property type="protein sequence ID" value="MBC3797266.1"/>
    <property type="molecule type" value="Genomic_DNA"/>
</dbReference>
<dbReference type="InterPro" id="IPR018076">
    <property type="entry name" value="T2SS_GspF_dom"/>
</dbReference>
<evidence type="ECO:0000256" key="3">
    <source>
        <dbReference type="ARBA" id="ARBA00022475"/>
    </source>
</evidence>
<evidence type="ECO:0000256" key="2">
    <source>
        <dbReference type="ARBA" id="ARBA00005745"/>
    </source>
</evidence>
<comment type="similarity">
    <text evidence="2">Belongs to the GSP F family.</text>
</comment>
<keyword evidence="6 7" id="KW-0472">Membrane</keyword>
<keyword evidence="4 7" id="KW-0812">Transmembrane</keyword>
<dbReference type="Proteomes" id="UP000653358">
    <property type="component" value="Unassembled WGS sequence"/>
</dbReference>
<dbReference type="PANTHER" id="PTHR30012">
    <property type="entry name" value="GENERAL SECRETION PATHWAY PROTEIN"/>
    <property type="match status" value="1"/>
</dbReference>
<comment type="caution">
    <text evidence="9">The sequence shown here is derived from an EMBL/GenBank/DDBJ whole genome shotgun (WGS) entry which is preliminary data.</text>
</comment>
<comment type="subcellular location">
    <subcellularLocation>
        <location evidence="1">Cell membrane</location>
        <topology evidence="1">Multi-pass membrane protein</topology>
    </subcellularLocation>
</comment>
<feature type="transmembrane region" description="Helical" evidence="7">
    <location>
        <begin position="137"/>
        <end position="163"/>
    </location>
</feature>
<evidence type="ECO:0000256" key="1">
    <source>
        <dbReference type="ARBA" id="ARBA00004651"/>
    </source>
</evidence>
<organism evidence="9 10">
    <name type="scientific">Acetobacterium tundrae</name>
    <dbReference type="NCBI Taxonomy" id="132932"/>
    <lineage>
        <taxon>Bacteria</taxon>
        <taxon>Bacillati</taxon>
        <taxon>Bacillota</taxon>
        <taxon>Clostridia</taxon>
        <taxon>Eubacteriales</taxon>
        <taxon>Eubacteriaceae</taxon>
        <taxon>Acetobacterium</taxon>
    </lineage>
</organism>
<dbReference type="Gene3D" id="1.20.81.30">
    <property type="entry name" value="Type II secretion system (T2SS), domain F"/>
    <property type="match status" value="2"/>
</dbReference>
<feature type="domain" description="Type II secretion system protein GspF" evidence="8">
    <location>
        <begin position="237"/>
        <end position="358"/>
    </location>
</feature>
<evidence type="ECO:0000259" key="8">
    <source>
        <dbReference type="Pfam" id="PF00482"/>
    </source>
</evidence>
<evidence type="ECO:0000313" key="10">
    <source>
        <dbReference type="Proteomes" id="UP000653358"/>
    </source>
</evidence>
<evidence type="ECO:0000256" key="6">
    <source>
        <dbReference type="ARBA" id="ARBA00023136"/>
    </source>
</evidence>